<evidence type="ECO:0000256" key="1">
    <source>
        <dbReference type="SAM" id="MobiDB-lite"/>
    </source>
</evidence>
<proteinExistence type="predicted"/>
<reference evidence="2 3" key="1">
    <citation type="submission" date="2017-03" db="EMBL/GenBank/DDBJ databases">
        <title>WGS assembly of Porphyra umbilicalis.</title>
        <authorList>
            <person name="Brawley S.H."/>
            <person name="Blouin N.A."/>
            <person name="Ficko-Blean E."/>
            <person name="Wheeler G.L."/>
            <person name="Lohr M."/>
            <person name="Goodson H.V."/>
            <person name="Jenkins J.W."/>
            <person name="Blaby-Haas C.E."/>
            <person name="Helliwell K.E."/>
            <person name="Chan C."/>
            <person name="Marriage T."/>
            <person name="Bhattacharya D."/>
            <person name="Klein A.S."/>
            <person name="Badis Y."/>
            <person name="Brodie J."/>
            <person name="Cao Y."/>
            <person name="Collen J."/>
            <person name="Dittami S.M."/>
            <person name="Gachon C.M."/>
            <person name="Green B.R."/>
            <person name="Karpowicz S."/>
            <person name="Kim J.W."/>
            <person name="Kudahl U."/>
            <person name="Lin S."/>
            <person name="Michel G."/>
            <person name="Mittag M."/>
            <person name="Olson B.J."/>
            <person name="Pangilinan J."/>
            <person name="Peng Y."/>
            <person name="Qiu H."/>
            <person name="Shu S."/>
            <person name="Singer J.T."/>
            <person name="Smith A.G."/>
            <person name="Sprecher B.N."/>
            <person name="Wagner V."/>
            <person name="Wang W."/>
            <person name="Wang Z.-Y."/>
            <person name="Yan J."/>
            <person name="Yarish C."/>
            <person name="Zoeuner-Riek S."/>
            <person name="Zhuang Y."/>
            <person name="Zou Y."/>
            <person name="Lindquist E.A."/>
            <person name="Grimwood J."/>
            <person name="Barry K."/>
            <person name="Rokhsar D.S."/>
            <person name="Schmutz J."/>
            <person name="Stiller J.W."/>
            <person name="Grossman A.R."/>
            <person name="Prochnik S.E."/>
        </authorList>
    </citation>
    <scope>NUCLEOTIDE SEQUENCE [LARGE SCALE GENOMIC DNA]</scope>
    <source>
        <strain evidence="2">4086291</strain>
    </source>
</reference>
<name>A0A1X6P6B4_PORUM</name>
<protein>
    <submittedName>
        <fullName evidence="2">Uncharacterized protein</fullName>
    </submittedName>
</protein>
<keyword evidence="3" id="KW-1185">Reference proteome</keyword>
<feature type="compositionally biased region" description="Basic residues" evidence="1">
    <location>
        <begin position="79"/>
        <end position="88"/>
    </location>
</feature>
<evidence type="ECO:0000313" key="2">
    <source>
        <dbReference type="EMBL" id="OSX76432.1"/>
    </source>
</evidence>
<feature type="compositionally biased region" description="Basic residues" evidence="1">
    <location>
        <begin position="48"/>
        <end position="65"/>
    </location>
</feature>
<evidence type="ECO:0000313" key="3">
    <source>
        <dbReference type="Proteomes" id="UP000218209"/>
    </source>
</evidence>
<feature type="compositionally biased region" description="Pro residues" evidence="1">
    <location>
        <begin position="104"/>
        <end position="121"/>
    </location>
</feature>
<dbReference type="EMBL" id="KV918867">
    <property type="protein sequence ID" value="OSX76432.1"/>
    <property type="molecule type" value="Genomic_DNA"/>
</dbReference>
<feature type="compositionally biased region" description="Low complexity" evidence="1">
    <location>
        <begin position="122"/>
        <end position="131"/>
    </location>
</feature>
<dbReference type="Proteomes" id="UP000218209">
    <property type="component" value="Unassembled WGS sequence"/>
</dbReference>
<gene>
    <name evidence="2" type="ORF">BU14_0191s0012</name>
</gene>
<dbReference type="AlphaFoldDB" id="A0A1X6P6B4"/>
<organism evidence="2 3">
    <name type="scientific">Porphyra umbilicalis</name>
    <name type="common">Purple laver</name>
    <name type="synonym">Red alga</name>
    <dbReference type="NCBI Taxonomy" id="2786"/>
    <lineage>
        <taxon>Eukaryota</taxon>
        <taxon>Rhodophyta</taxon>
        <taxon>Bangiophyceae</taxon>
        <taxon>Bangiales</taxon>
        <taxon>Bangiaceae</taxon>
        <taxon>Porphyra</taxon>
    </lineage>
</organism>
<feature type="region of interest" description="Disordered" evidence="1">
    <location>
        <begin position="31"/>
        <end position="180"/>
    </location>
</feature>
<accession>A0A1X6P6B4</accession>
<sequence>MFYCIRGLTLSMLRKGKGKQRHDPLIARVHSPRQAARAEKRCQSAKNATHRGSKRREGRQKRQGRRDRERKKGEVGGPPRRRGGRAGRARAPGAAATHAFKGPATPPGQPPPPPQAPPPPASSAAAGGRAKAPPPPVAHSVGPLRLGRRANAARKGGPTHTRPLHHPPAGAPRRRGTRPA</sequence>